<dbReference type="AlphaFoldDB" id="A0AAN8IDL5"/>
<gene>
    <name evidence="1" type="ORF">GCK32_018233</name>
</gene>
<keyword evidence="2" id="KW-1185">Reference proteome</keyword>
<reference evidence="1 2" key="1">
    <citation type="submission" date="2019-10" db="EMBL/GenBank/DDBJ databases">
        <title>Assembly and Annotation for the nematode Trichostrongylus colubriformis.</title>
        <authorList>
            <person name="Martin J."/>
        </authorList>
    </citation>
    <scope>NUCLEOTIDE SEQUENCE [LARGE SCALE GENOMIC DNA]</scope>
    <source>
        <strain evidence="1">G859</strain>
        <tissue evidence="1">Whole worm</tissue>
    </source>
</reference>
<dbReference type="EMBL" id="WIXE01025021">
    <property type="protein sequence ID" value="KAK5965072.1"/>
    <property type="molecule type" value="Genomic_DNA"/>
</dbReference>
<organism evidence="1 2">
    <name type="scientific">Trichostrongylus colubriformis</name>
    <name type="common">Black scour worm</name>
    <dbReference type="NCBI Taxonomy" id="6319"/>
    <lineage>
        <taxon>Eukaryota</taxon>
        <taxon>Metazoa</taxon>
        <taxon>Ecdysozoa</taxon>
        <taxon>Nematoda</taxon>
        <taxon>Chromadorea</taxon>
        <taxon>Rhabditida</taxon>
        <taxon>Rhabditina</taxon>
        <taxon>Rhabditomorpha</taxon>
        <taxon>Strongyloidea</taxon>
        <taxon>Trichostrongylidae</taxon>
        <taxon>Trichostrongylus</taxon>
    </lineage>
</organism>
<accession>A0AAN8IDL5</accession>
<protein>
    <submittedName>
        <fullName evidence="1">Uncharacterized protein</fullName>
    </submittedName>
</protein>
<dbReference type="Proteomes" id="UP001331761">
    <property type="component" value="Unassembled WGS sequence"/>
</dbReference>
<comment type="caution">
    <text evidence="1">The sequence shown here is derived from an EMBL/GenBank/DDBJ whole genome shotgun (WGS) entry which is preliminary data.</text>
</comment>
<evidence type="ECO:0000313" key="2">
    <source>
        <dbReference type="Proteomes" id="UP001331761"/>
    </source>
</evidence>
<proteinExistence type="predicted"/>
<sequence>MPEQLTTTLNCWIGSGITIFKKAKEW</sequence>
<evidence type="ECO:0000313" key="1">
    <source>
        <dbReference type="EMBL" id="KAK5965072.1"/>
    </source>
</evidence>
<name>A0AAN8IDL5_TRICO</name>